<proteinExistence type="predicted"/>
<dbReference type="Ensembl" id="ENSELUT00000093232.1">
    <property type="protein sequence ID" value="ENSELUP00000085792.1"/>
    <property type="gene ID" value="ENSELUG00000003912.3"/>
</dbReference>
<dbReference type="PANTHER" id="PTHR10133">
    <property type="entry name" value="DNA POLYMERASE I"/>
    <property type="match status" value="1"/>
</dbReference>
<reference evidence="4 5" key="1">
    <citation type="submission" date="2020-02" db="EMBL/GenBank/DDBJ databases">
        <title>Esox lucius (northern pike) genome, fEsoLuc1, primary haplotype.</title>
        <authorList>
            <person name="Myers G."/>
            <person name="Karagic N."/>
            <person name="Meyer A."/>
            <person name="Pippel M."/>
            <person name="Reichard M."/>
            <person name="Winkler S."/>
            <person name="Tracey A."/>
            <person name="Sims Y."/>
            <person name="Howe K."/>
            <person name="Rhie A."/>
            <person name="Formenti G."/>
            <person name="Durbin R."/>
            <person name="Fedrigo O."/>
            <person name="Jarvis E.D."/>
        </authorList>
    </citation>
    <scope>NUCLEOTIDE SEQUENCE [LARGE SCALE GENOMIC DNA]</scope>
</reference>
<feature type="domain" description="DNA-directed DNA polymerase family A palm" evidence="3">
    <location>
        <begin position="148"/>
        <end position="347"/>
    </location>
</feature>
<reference evidence="4" key="2">
    <citation type="submission" date="2025-08" db="UniProtKB">
        <authorList>
            <consortium name="Ensembl"/>
        </authorList>
    </citation>
    <scope>IDENTIFICATION</scope>
</reference>
<feature type="chain" id="PRO_5044293294" description="DNA-directed DNA polymerase family A palm domain-containing protein" evidence="2">
    <location>
        <begin position="20"/>
        <end position="384"/>
    </location>
</feature>
<sequence length="384" mass="43304">CLSLSVCLTLSLSPSLCLSLCQTRMKQLEQDAHQAAGQKFLVSSSTQLRTVLFEKLRLQERCENKKLPKTLNKQQHSTSEATLLQLQDLHPLPRIILEYRQNSISSTWYQTSAVTGRISAKHPLCGVPQGCVFGPLGKEAEVVTVHPRSMFIPQDGYSFLAADFCQVELRLLAHLSSDPELLRIFHNPQADVFTMLASQWLVPHTPDREHAKRIVYSVVYGAGRERLSGILGVSAERASQFQDSFLHNYREVHNFIHTTIQQCHKQGYVLSIMGRRRAFPHVHSVDWAVRMQAERQAVNFVVQGSAADLCKMAMIRIFSTVSSSRSLSARLVAQLHDELLYEVEDSQVEEFAVLVRNTMESLQHVDCLGVHLKVSELEQSSQLS</sequence>
<dbReference type="SMART" id="SM00482">
    <property type="entry name" value="POLAc"/>
    <property type="match status" value="1"/>
</dbReference>
<dbReference type="GO" id="GO:0003677">
    <property type="term" value="F:DNA binding"/>
    <property type="evidence" value="ECO:0007669"/>
    <property type="project" value="InterPro"/>
</dbReference>
<keyword evidence="1" id="KW-0235">DNA replication</keyword>
<dbReference type="Pfam" id="PF00476">
    <property type="entry name" value="DNA_pol_A"/>
    <property type="match status" value="2"/>
</dbReference>
<dbReference type="InterPro" id="IPR001098">
    <property type="entry name" value="DNA-dir_DNA_pol_A_palm_dom"/>
</dbReference>
<dbReference type="InterPro" id="IPR002298">
    <property type="entry name" value="DNA_polymerase_A"/>
</dbReference>
<dbReference type="PRINTS" id="PR00868">
    <property type="entry name" value="DNAPOLI"/>
</dbReference>
<feature type="signal peptide" evidence="2">
    <location>
        <begin position="1"/>
        <end position="19"/>
    </location>
</feature>
<evidence type="ECO:0000313" key="5">
    <source>
        <dbReference type="Proteomes" id="UP000265140"/>
    </source>
</evidence>
<evidence type="ECO:0000256" key="2">
    <source>
        <dbReference type="SAM" id="SignalP"/>
    </source>
</evidence>
<dbReference type="Gene3D" id="3.30.70.370">
    <property type="match status" value="1"/>
</dbReference>
<keyword evidence="2" id="KW-0732">Signal</keyword>
<organism evidence="4 5">
    <name type="scientific">Esox lucius</name>
    <name type="common">Northern pike</name>
    <dbReference type="NCBI Taxonomy" id="8010"/>
    <lineage>
        <taxon>Eukaryota</taxon>
        <taxon>Metazoa</taxon>
        <taxon>Chordata</taxon>
        <taxon>Craniata</taxon>
        <taxon>Vertebrata</taxon>
        <taxon>Euteleostomi</taxon>
        <taxon>Actinopterygii</taxon>
        <taxon>Neopterygii</taxon>
        <taxon>Teleostei</taxon>
        <taxon>Protacanthopterygii</taxon>
        <taxon>Esociformes</taxon>
        <taxon>Esocidae</taxon>
        <taxon>Esox</taxon>
    </lineage>
</organism>
<reference evidence="4" key="3">
    <citation type="submission" date="2025-09" db="UniProtKB">
        <authorList>
            <consortium name="Ensembl"/>
        </authorList>
    </citation>
    <scope>IDENTIFICATION</scope>
</reference>
<evidence type="ECO:0000259" key="3">
    <source>
        <dbReference type="SMART" id="SM00482"/>
    </source>
</evidence>
<dbReference type="GO" id="GO:0006261">
    <property type="term" value="P:DNA-templated DNA replication"/>
    <property type="evidence" value="ECO:0007669"/>
    <property type="project" value="InterPro"/>
</dbReference>
<keyword evidence="5" id="KW-1185">Reference proteome</keyword>
<dbReference type="GeneTree" id="ENSGT00940000159015"/>
<evidence type="ECO:0000313" key="4">
    <source>
        <dbReference type="Ensembl" id="ENSELUP00000085792.1"/>
    </source>
</evidence>
<dbReference type="PANTHER" id="PTHR10133:SF27">
    <property type="entry name" value="DNA POLYMERASE NU"/>
    <property type="match status" value="1"/>
</dbReference>
<dbReference type="FunFam" id="1.10.150.20:FF:000002">
    <property type="entry name" value="DNA polymerase I"/>
    <property type="match status" value="1"/>
</dbReference>
<dbReference type="GO" id="GO:0006302">
    <property type="term" value="P:double-strand break repair"/>
    <property type="evidence" value="ECO:0007669"/>
    <property type="project" value="TreeGrafter"/>
</dbReference>
<dbReference type="AlphaFoldDB" id="A0AAY5KHE8"/>
<name>A0AAY5KHE8_ESOLU</name>
<evidence type="ECO:0000256" key="1">
    <source>
        <dbReference type="ARBA" id="ARBA00022705"/>
    </source>
</evidence>
<dbReference type="Proteomes" id="UP000265140">
    <property type="component" value="Chromosome 24"/>
</dbReference>
<dbReference type="CDD" id="cd08638">
    <property type="entry name" value="DNA_pol_A_theta"/>
    <property type="match status" value="1"/>
</dbReference>
<protein>
    <recommendedName>
        <fullName evidence="3">DNA-directed DNA polymerase family A palm domain-containing protein</fullName>
    </recommendedName>
</protein>
<gene>
    <name evidence="4" type="primary">POLN</name>
</gene>
<dbReference type="InterPro" id="IPR043502">
    <property type="entry name" value="DNA/RNA_pol_sf"/>
</dbReference>
<dbReference type="GO" id="GO:0003887">
    <property type="term" value="F:DNA-directed DNA polymerase activity"/>
    <property type="evidence" value="ECO:0007669"/>
    <property type="project" value="InterPro"/>
</dbReference>
<accession>A0AAY5KHE8</accession>
<dbReference type="Gene3D" id="1.10.150.20">
    <property type="entry name" value="5' to 3' exonuclease, C-terminal subdomain"/>
    <property type="match status" value="1"/>
</dbReference>
<dbReference type="Gene3D" id="1.20.1060.10">
    <property type="entry name" value="Taq DNA Polymerase, Chain T, domain 4"/>
    <property type="match status" value="1"/>
</dbReference>
<dbReference type="SUPFAM" id="SSF56672">
    <property type="entry name" value="DNA/RNA polymerases"/>
    <property type="match status" value="1"/>
</dbReference>